<organism evidence="1 2">
    <name type="scientific">Paenisporosarcina macmurdoensis</name>
    <dbReference type="NCBI Taxonomy" id="212659"/>
    <lineage>
        <taxon>Bacteria</taxon>
        <taxon>Bacillati</taxon>
        <taxon>Bacillota</taxon>
        <taxon>Bacilli</taxon>
        <taxon>Bacillales</taxon>
        <taxon>Caryophanaceae</taxon>
        <taxon>Paenisporosarcina</taxon>
    </lineage>
</organism>
<comment type="caution">
    <text evidence="1">The sequence shown here is derived from an EMBL/GenBank/DDBJ whole genome shotgun (WGS) entry which is preliminary data.</text>
</comment>
<sequence>MRIGIVFLGLICIFVGFIEPKEVGNFLLIVSGFIFTLLGSVSSSTNEKEISQINSAERLTIDYEKWFLKELSKYKVSLGDEIDLCTANKFYIVNPETMKVIFIKQLDEVENSFDYKVIDLNRVRKISIQLNKKIISEITMENDVRRQSGGGSLFGLVKAKSVRLEVITNELIEPYKTILLYEEKDELNNTDIKKMEHAIYNLYWAMYNCLQKT</sequence>
<dbReference type="EMBL" id="JBHSRI010000007">
    <property type="protein sequence ID" value="MFC6039283.1"/>
    <property type="molecule type" value="Genomic_DNA"/>
</dbReference>
<keyword evidence="2" id="KW-1185">Reference proteome</keyword>
<reference evidence="2" key="1">
    <citation type="journal article" date="2019" name="Int. J. Syst. Evol. Microbiol.">
        <title>The Global Catalogue of Microorganisms (GCM) 10K type strain sequencing project: providing services to taxonomists for standard genome sequencing and annotation.</title>
        <authorList>
            <consortium name="The Broad Institute Genomics Platform"/>
            <consortium name="The Broad Institute Genome Sequencing Center for Infectious Disease"/>
            <person name="Wu L."/>
            <person name="Ma J."/>
        </authorList>
    </citation>
    <scope>NUCLEOTIDE SEQUENCE [LARGE SCALE GENOMIC DNA]</scope>
    <source>
        <strain evidence="2">CCUG 54527</strain>
    </source>
</reference>
<name>A0ABW1L5Q8_9BACL</name>
<dbReference type="Proteomes" id="UP001596170">
    <property type="component" value="Unassembled WGS sequence"/>
</dbReference>
<gene>
    <name evidence="1" type="ORF">ACFPYN_07500</name>
</gene>
<dbReference type="RefSeq" id="WP_377733360.1">
    <property type="nucleotide sequence ID" value="NZ_JBHSRI010000007.1"/>
</dbReference>
<protein>
    <submittedName>
        <fullName evidence="1">Uncharacterized protein</fullName>
    </submittedName>
</protein>
<evidence type="ECO:0000313" key="2">
    <source>
        <dbReference type="Proteomes" id="UP001596170"/>
    </source>
</evidence>
<evidence type="ECO:0000313" key="1">
    <source>
        <dbReference type="EMBL" id="MFC6039283.1"/>
    </source>
</evidence>
<proteinExistence type="predicted"/>
<accession>A0ABW1L5Q8</accession>